<organism evidence="2 3">
    <name type="scientific">Prorocentrum cordatum</name>
    <dbReference type="NCBI Taxonomy" id="2364126"/>
    <lineage>
        <taxon>Eukaryota</taxon>
        <taxon>Sar</taxon>
        <taxon>Alveolata</taxon>
        <taxon>Dinophyceae</taxon>
        <taxon>Prorocentrales</taxon>
        <taxon>Prorocentraceae</taxon>
        <taxon>Prorocentrum</taxon>
    </lineage>
</organism>
<proteinExistence type="predicted"/>
<dbReference type="EMBL" id="CAUYUJ010005916">
    <property type="protein sequence ID" value="CAK0815467.1"/>
    <property type="molecule type" value="Genomic_DNA"/>
</dbReference>
<evidence type="ECO:0000256" key="1">
    <source>
        <dbReference type="SAM" id="MobiDB-lite"/>
    </source>
</evidence>
<comment type="caution">
    <text evidence="2">The sequence shown here is derived from an EMBL/GenBank/DDBJ whole genome shotgun (WGS) entry which is preliminary data.</text>
</comment>
<evidence type="ECO:0000313" key="2">
    <source>
        <dbReference type="EMBL" id="CAK0815467.1"/>
    </source>
</evidence>
<gene>
    <name evidence="2" type="ORF">PCOR1329_LOCUS18745</name>
</gene>
<protein>
    <submittedName>
        <fullName evidence="2">Uncharacterized protein</fullName>
    </submittedName>
</protein>
<keyword evidence="3" id="KW-1185">Reference proteome</keyword>
<accession>A0ABN9RAG0</accession>
<dbReference type="Proteomes" id="UP001189429">
    <property type="component" value="Unassembled WGS sequence"/>
</dbReference>
<feature type="region of interest" description="Disordered" evidence="1">
    <location>
        <begin position="241"/>
        <end position="265"/>
    </location>
</feature>
<sequence>MGIDEKGFWWKPQEKVAPVDGMLNVRDSHIANTYGKMEETPLFVWSFVERGKIMSPFDAYNDILITTDRVRLHSQVYWKFLDCRTCWCWGACWCFCLRRLLWRIAANAQLPKSRSFLNFTHLTSFATETVVTPSRVWLRCPCFISCCAACTACVHCKRSMCPARGECCGCPREEPPKVQLWLLFLQKWSQAVQADMVLSVRPYKLPELEGCDDARQGQKKHADTPEVQELRNLMRAVLRKRDEKDRMLKGELDQPDSDEEEPPPE</sequence>
<feature type="compositionally biased region" description="Acidic residues" evidence="1">
    <location>
        <begin position="253"/>
        <end position="265"/>
    </location>
</feature>
<feature type="compositionally biased region" description="Basic and acidic residues" evidence="1">
    <location>
        <begin position="241"/>
        <end position="252"/>
    </location>
</feature>
<evidence type="ECO:0000313" key="3">
    <source>
        <dbReference type="Proteomes" id="UP001189429"/>
    </source>
</evidence>
<reference evidence="2" key="1">
    <citation type="submission" date="2023-10" db="EMBL/GenBank/DDBJ databases">
        <authorList>
            <person name="Chen Y."/>
            <person name="Shah S."/>
            <person name="Dougan E. K."/>
            <person name="Thang M."/>
            <person name="Chan C."/>
        </authorList>
    </citation>
    <scope>NUCLEOTIDE SEQUENCE [LARGE SCALE GENOMIC DNA]</scope>
</reference>
<name>A0ABN9RAG0_9DINO</name>